<evidence type="ECO:0000259" key="4">
    <source>
        <dbReference type="PROSITE" id="PS01124"/>
    </source>
</evidence>
<dbReference type="InterPro" id="IPR018062">
    <property type="entry name" value="HTH_AraC-typ_CS"/>
</dbReference>
<keyword evidence="3" id="KW-0804">Transcription</keyword>
<dbReference type="SUPFAM" id="SSF46689">
    <property type="entry name" value="Homeodomain-like"/>
    <property type="match status" value="2"/>
</dbReference>
<dbReference type="InterPro" id="IPR003313">
    <property type="entry name" value="AraC-bd"/>
</dbReference>
<dbReference type="GO" id="GO:0043565">
    <property type="term" value="F:sequence-specific DNA binding"/>
    <property type="evidence" value="ECO:0007669"/>
    <property type="project" value="InterPro"/>
</dbReference>
<sequence length="278" mass="31341">MSPIQVSYTIPALQGGHLDLHLQFFGKEECLPCHSWGPGLRDSYILHFIHSGKGTFFLNGQPCVRSAGQGFVIFPDTLVHYEADASDPWTYSWVGFRGLLAKSLLYRASLSAAHPLYEASDSEIMTSFFRELAESYDQPHADVLSQGILYRTIAELIRCSPASSEKTTSTFSKEAYLSQATDFIENNFSQKISVLEIARSVGLNRTYLSGLFKSQYGVSLQRFLLEYRMNRAASLLKEPELSVSDIARSVGYTDPFLFSKMFKEVMGVSPRFYKENRK</sequence>
<keyword evidence="6" id="KW-1185">Reference proteome</keyword>
<accession>W7YTN3</accession>
<keyword evidence="1" id="KW-0805">Transcription regulation</keyword>
<organism evidence="5 6">
    <name type="scientific">Paenibacillus pini JCM 16418</name>
    <dbReference type="NCBI Taxonomy" id="1236976"/>
    <lineage>
        <taxon>Bacteria</taxon>
        <taxon>Bacillati</taxon>
        <taxon>Bacillota</taxon>
        <taxon>Bacilli</taxon>
        <taxon>Bacillales</taxon>
        <taxon>Paenibacillaceae</taxon>
        <taxon>Paenibacillus</taxon>
    </lineage>
</organism>
<feature type="domain" description="HTH araC/xylS-type" evidence="4">
    <location>
        <begin position="178"/>
        <end position="276"/>
    </location>
</feature>
<dbReference type="PROSITE" id="PS00041">
    <property type="entry name" value="HTH_ARAC_FAMILY_1"/>
    <property type="match status" value="1"/>
</dbReference>
<dbReference type="Pfam" id="PF12833">
    <property type="entry name" value="HTH_18"/>
    <property type="match status" value="1"/>
</dbReference>
<dbReference type="STRING" id="1236976.JCM16418_4753"/>
<dbReference type="InterPro" id="IPR020449">
    <property type="entry name" value="Tscrpt_reg_AraC-type_HTH"/>
</dbReference>
<dbReference type="GO" id="GO:0003700">
    <property type="term" value="F:DNA-binding transcription factor activity"/>
    <property type="evidence" value="ECO:0007669"/>
    <property type="project" value="InterPro"/>
</dbReference>
<evidence type="ECO:0000256" key="3">
    <source>
        <dbReference type="ARBA" id="ARBA00023163"/>
    </source>
</evidence>
<dbReference type="PANTHER" id="PTHR43280">
    <property type="entry name" value="ARAC-FAMILY TRANSCRIPTIONAL REGULATOR"/>
    <property type="match status" value="1"/>
</dbReference>
<dbReference type="Pfam" id="PF02311">
    <property type="entry name" value="AraC_binding"/>
    <property type="match status" value="1"/>
</dbReference>
<dbReference type="PROSITE" id="PS01124">
    <property type="entry name" value="HTH_ARAC_FAMILY_2"/>
    <property type="match status" value="1"/>
</dbReference>
<comment type="caution">
    <text evidence="5">The sequence shown here is derived from an EMBL/GenBank/DDBJ whole genome shotgun (WGS) entry which is preliminary data.</text>
</comment>
<dbReference type="EMBL" id="BAVZ01000027">
    <property type="protein sequence ID" value="GAF10543.1"/>
    <property type="molecule type" value="Genomic_DNA"/>
</dbReference>
<dbReference type="OrthoDB" id="9813413at2"/>
<dbReference type="Gene3D" id="2.60.120.280">
    <property type="entry name" value="Regulatory protein AraC"/>
    <property type="match status" value="1"/>
</dbReference>
<dbReference type="AlphaFoldDB" id="W7YTN3"/>
<dbReference type="RefSeq" id="WP_036653043.1">
    <property type="nucleotide sequence ID" value="NZ_BAVZ01000027.1"/>
</dbReference>
<reference evidence="5 6" key="1">
    <citation type="journal article" date="2014" name="Genome Announc.">
        <title>Draft Genome Sequence of Paenibacillus pini JCM 16418T, Isolated from the Rhizosphere of Pine Tree.</title>
        <authorList>
            <person name="Yuki M."/>
            <person name="Oshima K."/>
            <person name="Suda W."/>
            <person name="Oshida Y."/>
            <person name="Kitamura K."/>
            <person name="Iida Y."/>
            <person name="Hattori M."/>
            <person name="Ohkuma M."/>
        </authorList>
    </citation>
    <scope>NUCLEOTIDE SEQUENCE [LARGE SCALE GENOMIC DNA]</scope>
    <source>
        <strain evidence="5 6">JCM 16418</strain>
    </source>
</reference>
<keyword evidence="2" id="KW-0238">DNA-binding</keyword>
<dbReference type="PRINTS" id="PR00032">
    <property type="entry name" value="HTHARAC"/>
</dbReference>
<name>W7YTN3_9BACL</name>
<evidence type="ECO:0000256" key="1">
    <source>
        <dbReference type="ARBA" id="ARBA00023015"/>
    </source>
</evidence>
<dbReference type="Proteomes" id="UP000019364">
    <property type="component" value="Unassembled WGS sequence"/>
</dbReference>
<protein>
    <submittedName>
        <fullName evidence="5">CheY-like receiver domains</fullName>
    </submittedName>
</protein>
<dbReference type="eggNOG" id="COG2207">
    <property type="taxonomic scope" value="Bacteria"/>
</dbReference>
<proteinExistence type="predicted"/>
<dbReference type="SMART" id="SM00342">
    <property type="entry name" value="HTH_ARAC"/>
    <property type="match status" value="1"/>
</dbReference>
<evidence type="ECO:0000256" key="2">
    <source>
        <dbReference type="ARBA" id="ARBA00023125"/>
    </source>
</evidence>
<dbReference type="SUPFAM" id="SSF51215">
    <property type="entry name" value="Regulatory protein AraC"/>
    <property type="match status" value="1"/>
</dbReference>
<dbReference type="InterPro" id="IPR009057">
    <property type="entry name" value="Homeodomain-like_sf"/>
</dbReference>
<dbReference type="CDD" id="cd06986">
    <property type="entry name" value="cupin_MmsR-like_N"/>
    <property type="match status" value="1"/>
</dbReference>
<dbReference type="InterPro" id="IPR018060">
    <property type="entry name" value="HTH_AraC"/>
</dbReference>
<gene>
    <name evidence="5" type="ORF">JCM16418_4753</name>
</gene>
<evidence type="ECO:0000313" key="6">
    <source>
        <dbReference type="Proteomes" id="UP000019364"/>
    </source>
</evidence>
<dbReference type="InterPro" id="IPR037923">
    <property type="entry name" value="HTH-like"/>
</dbReference>
<dbReference type="PANTHER" id="PTHR43280:SF2">
    <property type="entry name" value="HTH-TYPE TRANSCRIPTIONAL REGULATOR EXSA"/>
    <property type="match status" value="1"/>
</dbReference>
<evidence type="ECO:0000313" key="5">
    <source>
        <dbReference type="EMBL" id="GAF10543.1"/>
    </source>
</evidence>
<dbReference type="Gene3D" id="1.10.10.60">
    <property type="entry name" value="Homeodomain-like"/>
    <property type="match status" value="2"/>
</dbReference>